<sequence>MASLWMVVSNTFPALESAIWILDILAIIYVVRCFVRASLLHFNLKLVLINCSTCLALYGLGRLGMNLDSALQFYGVGPANLACRNLLIIPKILIIMGLLMGMMSVVISTIERTVATFIPKKYEQMKKTKFELVLLIITWVTGISVALAVQLASRKEVNHCDRADPSDSAFILHIHTEFMLGIFTTSVIACCANGLVLYALYRHNKKMRSELTLAELNVRYQYTENIITTRFLLALTAANVTVAIVCLALVVFYLIARVTHLSPHVDLIFIEQSFNLVIASYGFLFNILCLRMYRPNRDQLLRDINRIPYFRRKAKVEQMASQQVKSVEGHVLSFKNEGSVYFSFLAQQWNATPKLAWS</sequence>
<keyword evidence="6" id="KW-1185">Reference proteome</keyword>
<feature type="transmembrane region" description="Helical" evidence="5">
    <location>
        <begin position="130"/>
        <end position="149"/>
    </location>
</feature>
<evidence type="ECO:0000256" key="1">
    <source>
        <dbReference type="ARBA" id="ARBA00004141"/>
    </source>
</evidence>
<dbReference type="InterPro" id="IPR019408">
    <property type="entry name" value="7TM_GPCR_serpentine_rcpt_Srab"/>
</dbReference>
<dbReference type="SUPFAM" id="SSF81321">
    <property type="entry name" value="Family A G protein-coupled receptor-like"/>
    <property type="match status" value="1"/>
</dbReference>
<dbReference type="PANTHER" id="PTHR47518:SF11">
    <property type="entry name" value="SERPENTINE RECEPTOR, CLASS E (EPSILON)-RELATED"/>
    <property type="match status" value="1"/>
</dbReference>
<accession>A0A1I8AEL0</accession>
<keyword evidence="4 5" id="KW-0472">Membrane</keyword>
<dbReference type="PANTHER" id="PTHR47518">
    <property type="entry name" value="SERPENTINE RECEPTOR CLASS EPSILON-13-RELATED"/>
    <property type="match status" value="1"/>
</dbReference>
<organism evidence="6 7">
    <name type="scientific">Steinernema glaseri</name>
    <dbReference type="NCBI Taxonomy" id="37863"/>
    <lineage>
        <taxon>Eukaryota</taxon>
        <taxon>Metazoa</taxon>
        <taxon>Ecdysozoa</taxon>
        <taxon>Nematoda</taxon>
        <taxon>Chromadorea</taxon>
        <taxon>Rhabditida</taxon>
        <taxon>Tylenchina</taxon>
        <taxon>Panagrolaimomorpha</taxon>
        <taxon>Strongyloidoidea</taxon>
        <taxon>Steinernematidae</taxon>
        <taxon>Steinernema</taxon>
    </lineage>
</organism>
<feature type="transmembrane region" description="Helical" evidence="5">
    <location>
        <begin position="276"/>
        <end position="293"/>
    </location>
</feature>
<reference evidence="7" key="1">
    <citation type="submission" date="2016-11" db="UniProtKB">
        <authorList>
            <consortium name="WormBaseParasite"/>
        </authorList>
    </citation>
    <scope>IDENTIFICATION</scope>
</reference>
<dbReference type="WBParaSite" id="L893_g4660.t1">
    <property type="protein sequence ID" value="L893_g4660.t1"/>
    <property type="gene ID" value="L893_g4660"/>
</dbReference>
<proteinExistence type="predicted"/>
<dbReference type="Proteomes" id="UP000095287">
    <property type="component" value="Unplaced"/>
</dbReference>
<feature type="transmembrane region" description="Helical" evidence="5">
    <location>
        <begin position="231"/>
        <end position="256"/>
    </location>
</feature>
<dbReference type="Gene3D" id="1.20.1070.10">
    <property type="entry name" value="Rhodopsin 7-helix transmembrane proteins"/>
    <property type="match status" value="1"/>
</dbReference>
<name>A0A1I8AEL0_9BILA</name>
<evidence type="ECO:0000256" key="5">
    <source>
        <dbReference type="SAM" id="Phobius"/>
    </source>
</evidence>
<protein>
    <submittedName>
        <fullName evidence="7">G_PROTEIN_RECEP_F1_2 domain-containing protein</fullName>
    </submittedName>
</protein>
<feature type="transmembrane region" description="Helical" evidence="5">
    <location>
        <begin position="178"/>
        <end position="201"/>
    </location>
</feature>
<evidence type="ECO:0000256" key="2">
    <source>
        <dbReference type="ARBA" id="ARBA00022692"/>
    </source>
</evidence>
<dbReference type="GO" id="GO:0016020">
    <property type="term" value="C:membrane"/>
    <property type="evidence" value="ECO:0007669"/>
    <property type="project" value="UniProtKB-SubCell"/>
</dbReference>
<evidence type="ECO:0000313" key="6">
    <source>
        <dbReference type="Proteomes" id="UP000095287"/>
    </source>
</evidence>
<feature type="transmembrane region" description="Helical" evidence="5">
    <location>
        <begin position="87"/>
        <end position="110"/>
    </location>
</feature>
<dbReference type="Pfam" id="PF10292">
    <property type="entry name" value="7TM_GPCR_Srab"/>
    <property type="match status" value="1"/>
</dbReference>
<keyword evidence="3 5" id="KW-1133">Transmembrane helix</keyword>
<dbReference type="AlphaFoldDB" id="A0A1I8AEL0"/>
<evidence type="ECO:0000256" key="4">
    <source>
        <dbReference type="ARBA" id="ARBA00023136"/>
    </source>
</evidence>
<feature type="transmembrane region" description="Helical" evidence="5">
    <location>
        <begin position="12"/>
        <end position="35"/>
    </location>
</feature>
<feature type="transmembrane region" description="Helical" evidence="5">
    <location>
        <begin position="47"/>
        <end position="67"/>
    </location>
</feature>
<dbReference type="InterPro" id="IPR052854">
    <property type="entry name" value="Serpentine_rcpt_epsilon"/>
</dbReference>
<evidence type="ECO:0000313" key="7">
    <source>
        <dbReference type="WBParaSite" id="L893_g4660.t1"/>
    </source>
</evidence>
<keyword evidence="2 5" id="KW-0812">Transmembrane</keyword>
<evidence type="ECO:0000256" key="3">
    <source>
        <dbReference type="ARBA" id="ARBA00022989"/>
    </source>
</evidence>
<comment type="subcellular location">
    <subcellularLocation>
        <location evidence="1">Membrane</location>
        <topology evidence="1">Multi-pass membrane protein</topology>
    </subcellularLocation>
</comment>